<dbReference type="EMBL" id="CM008966">
    <property type="protein sequence ID" value="PNW83568.1"/>
    <property type="molecule type" value="Genomic_DNA"/>
</dbReference>
<dbReference type="AlphaFoldDB" id="A0A2K3DSU4"/>
<dbReference type="RefSeq" id="XP_042924804.1">
    <property type="nucleotide sequence ID" value="XM_043062239.1"/>
</dbReference>
<keyword evidence="2" id="KW-1185">Reference proteome</keyword>
<dbReference type="InParanoid" id="A0A2K3DSU4"/>
<evidence type="ECO:0000313" key="1">
    <source>
        <dbReference type="EMBL" id="PNW83568.1"/>
    </source>
</evidence>
<dbReference type="Proteomes" id="UP000006906">
    <property type="component" value="Chromosome 5"/>
</dbReference>
<dbReference type="GeneID" id="66053370"/>
<reference evidence="1 2" key="1">
    <citation type="journal article" date="2007" name="Science">
        <title>The Chlamydomonas genome reveals the evolution of key animal and plant functions.</title>
        <authorList>
            <person name="Merchant S.S."/>
            <person name="Prochnik S.E."/>
            <person name="Vallon O."/>
            <person name="Harris E.H."/>
            <person name="Karpowicz S.J."/>
            <person name="Witman G.B."/>
            <person name="Terry A."/>
            <person name="Salamov A."/>
            <person name="Fritz-Laylin L.K."/>
            <person name="Marechal-Drouard L."/>
            <person name="Marshall W.F."/>
            <person name="Qu L.H."/>
            <person name="Nelson D.R."/>
            <person name="Sanderfoot A.A."/>
            <person name="Spalding M.H."/>
            <person name="Kapitonov V.V."/>
            <person name="Ren Q."/>
            <person name="Ferris P."/>
            <person name="Lindquist E."/>
            <person name="Shapiro H."/>
            <person name="Lucas S.M."/>
            <person name="Grimwood J."/>
            <person name="Schmutz J."/>
            <person name="Cardol P."/>
            <person name="Cerutti H."/>
            <person name="Chanfreau G."/>
            <person name="Chen C.L."/>
            <person name="Cognat V."/>
            <person name="Croft M.T."/>
            <person name="Dent R."/>
            <person name="Dutcher S."/>
            <person name="Fernandez E."/>
            <person name="Fukuzawa H."/>
            <person name="Gonzalez-Ballester D."/>
            <person name="Gonzalez-Halphen D."/>
            <person name="Hallmann A."/>
            <person name="Hanikenne M."/>
            <person name="Hippler M."/>
            <person name="Inwood W."/>
            <person name="Jabbari K."/>
            <person name="Kalanon M."/>
            <person name="Kuras R."/>
            <person name="Lefebvre P.A."/>
            <person name="Lemaire S.D."/>
            <person name="Lobanov A.V."/>
            <person name="Lohr M."/>
            <person name="Manuell A."/>
            <person name="Meier I."/>
            <person name="Mets L."/>
            <person name="Mittag M."/>
            <person name="Mittelmeier T."/>
            <person name="Moroney J.V."/>
            <person name="Moseley J."/>
            <person name="Napoli C."/>
            <person name="Nedelcu A.M."/>
            <person name="Niyogi K."/>
            <person name="Novoselov S.V."/>
            <person name="Paulsen I.T."/>
            <person name="Pazour G."/>
            <person name="Purton S."/>
            <person name="Ral J.P."/>
            <person name="Riano-Pachon D.M."/>
            <person name="Riekhof W."/>
            <person name="Rymarquis L."/>
            <person name="Schroda M."/>
            <person name="Stern D."/>
            <person name="Umen J."/>
            <person name="Willows R."/>
            <person name="Wilson N."/>
            <person name="Zimmer S.L."/>
            <person name="Allmer J."/>
            <person name="Balk J."/>
            <person name="Bisova K."/>
            <person name="Chen C.J."/>
            <person name="Elias M."/>
            <person name="Gendler K."/>
            <person name="Hauser C."/>
            <person name="Lamb M.R."/>
            <person name="Ledford H."/>
            <person name="Long J.C."/>
            <person name="Minagawa J."/>
            <person name="Page M.D."/>
            <person name="Pan J."/>
            <person name="Pootakham W."/>
            <person name="Roje S."/>
            <person name="Rose A."/>
            <person name="Stahlberg E."/>
            <person name="Terauchi A.M."/>
            <person name="Yang P."/>
            <person name="Ball S."/>
            <person name="Bowler C."/>
            <person name="Dieckmann C.L."/>
            <person name="Gladyshev V.N."/>
            <person name="Green P."/>
            <person name="Jorgensen R."/>
            <person name="Mayfield S."/>
            <person name="Mueller-Roeber B."/>
            <person name="Rajamani S."/>
            <person name="Sayre R.T."/>
            <person name="Brokstein P."/>
            <person name="Dubchak I."/>
            <person name="Goodstein D."/>
            <person name="Hornick L."/>
            <person name="Huang Y.W."/>
            <person name="Jhaveri J."/>
            <person name="Luo Y."/>
            <person name="Martinez D."/>
            <person name="Ngau W.C."/>
            <person name="Otillar B."/>
            <person name="Poliakov A."/>
            <person name="Porter A."/>
            <person name="Szajkowski L."/>
            <person name="Werner G."/>
            <person name="Zhou K."/>
            <person name="Grigoriev I.V."/>
            <person name="Rokhsar D.S."/>
            <person name="Grossman A.R."/>
        </authorList>
    </citation>
    <scope>NUCLEOTIDE SEQUENCE [LARGE SCALE GENOMIC DNA]</scope>
    <source>
        <strain evidence="2">CC-503</strain>
    </source>
</reference>
<organism evidence="1 2">
    <name type="scientific">Chlamydomonas reinhardtii</name>
    <name type="common">Chlamydomonas smithii</name>
    <dbReference type="NCBI Taxonomy" id="3055"/>
    <lineage>
        <taxon>Eukaryota</taxon>
        <taxon>Viridiplantae</taxon>
        <taxon>Chlorophyta</taxon>
        <taxon>core chlorophytes</taxon>
        <taxon>Chlorophyceae</taxon>
        <taxon>CS clade</taxon>
        <taxon>Chlamydomonadales</taxon>
        <taxon>Chlamydomonadaceae</taxon>
        <taxon>Chlamydomonas</taxon>
    </lineage>
</organism>
<protein>
    <submittedName>
        <fullName evidence="1">Uncharacterized protein</fullName>
    </submittedName>
</protein>
<dbReference type="Gramene" id="PNW83568">
    <property type="protein sequence ID" value="PNW83568"/>
    <property type="gene ID" value="CHLRE_05g235018v5"/>
</dbReference>
<name>A0A2K3DSU4_CHLRE</name>
<evidence type="ECO:0000313" key="2">
    <source>
        <dbReference type="Proteomes" id="UP000006906"/>
    </source>
</evidence>
<proteinExistence type="predicted"/>
<accession>A0A2K3DSU4</accession>
<dbReference type="KEGG" id="cre:CHLRE_05g235018v5"/>
<gene>
    <name evidence="1" type="ORF">CHLRE_05g235018v5</name>
</gene>
<sequence>MQLRFTAATLTPETLSALPTQLLTAQLQAAKLEHFVAIWSAGGALCEVEDVQGGSPKLNLRLTLASPVQAP</sequence>